<dbReference type="RefSeq" id="WP_189052621.1">
    <property type="nucleotide sequence ID" value="NZ_BMJQ01000040.1"/>
</dbReference>
<reference evidence="1" key="2">
    <citation type="submission" date="2020-09" db="EMBL/GenBank/DDBJ databases">
        <authorList>
            <person name="Sun Q."/>
            <person name="Zhou Y."/>
        </authorList>
    </citation>
    <scope>NUCLEOTIDE SEQUENCE</scope>
    <source>
        <strain evidence="1">CGMCC 1.15725</strain>
    </source>
</reference>
<evidence type="ECO:0000313" key="2">
    <source>
        <dbReference type="Proteomes" id="UP000646365"/>
    </source>
</evidence>
<accession>A0A8J3E761</accession>
<proteinExistence type="predicted"/>
<dbReference type="AlphaFoldDB" id="A0A8J3E761"/>
<keyword evidence="2" id="KW-1185">Reference proteome</keyword>
<dbReference type="EMBL" id="BMJQ01000040">
    <property type="protein sequence ID" value="GGF51485.1"/>
    <property type="molecule type" value="Genomic_DNA"/>
</dbReference>
<dbReference type="Proteomes" id="UP000646365">
    <property type="component" value="Unassembled WGS sequence"/>
</dbReference>
<sequence>MRKLLRALGTWQGPEKVAEAITARGFLVPRFYRDEMIAYCRACGVDDSSDLETYWNEASREVVSCGGQANPRQRRFIGEIPYRSAYLDQLAEAKKSLPPSDFLEIQPCLLRWLEEDQSQGAKLGKALLERAESFKDQERARHPTLPSGWTGKKRDVPPIFRHFAEQCGFIEKKLPQRGFIGGGKAFCKETASGLVFHCWVDTGGLPDVAPRVPLEFFVSHVEDRFPPLGAGPDTICVGAECYARFRSPENAIYGIYALINIFDAFYSTFE</sequence>
<reference evidence="1" key="1">
    <citation type="journal article" date="2014" name="Int. J. Syst. Evol. Microbiol.">
        <title>Complete genome sequence of Corynebacterium casei LMG S-19264T (=DSM 44701T), isolated from a smear-ripened cheese.</title>
        <authorList>
            <consortium name="US DOE Joint Genome Institute (JGI-PGF)"/>
            <person name="Walter F."/>
            <person name="Albersmeier A."/>
            <person name="Kalinowski J."/>
            <person name="Ruckert C."/>
        </authorList>
    </citation>
    <scope>NUCLEOTIDE SEQUENCE</scope>
    <source>
        <strain evidence="1">CGMCC 1.15725</strain>
    </source>
</reference>
<protein>
    <submittedName>
        <fullName evidence="1">Uncharacterized protein</fullName>
    </submittedName>
</protein>
<gene>
    <name evidence="1" type="ORF">GCM10011611_67460</name>
</gene>
<name>A0A8J3E761_9PROT</name>
<organism evidence="1 2">
    <name type="scientific">Aliidongia dinghuensis</name>
    <dbReference type="NCBI Taxonomy" id="1867774"/>
    <lineage>
        <taxon>Bacteria</taxon>
        <taxon>Pseudomonadati</taxon>
        <taxon>Pseudomonadota</taxon>
        <taxon>Alphaproteobacteria</taxon>
        <taxon>Rhodospirillales</taxon>
        <taxon>Dongiaceae</taxon>
        <taxon>Aliidongia</taxon>
    </lineage>
</organism>
<comment type="caution">
    <text evidence="1">The sequence shown here is derived from an EMBL/GenBank/DDBJ whole genome shotgun (WGS) entry which is preliminary data.</text>
</comment>
<evidence type="ECO:0000313" key="1">
    <source>
        <dbReference type="EMBL" id="GGF51485.1"/>
    </source>
</evidence>